<sequence>MRSESGGVCGFENQTLLGQYPGNHQPYDPVRKYTKEKEREKDEKKEKRNKKKEQE</sequence>
<organism evidence="2 3">
    <name type="scientific">Halocaridina rubra</name>
    <name type="common">Hawaiian red shrimp</name>
    <dbReference type="NCBI Taxonomy" id="373956"/>
    <lineage>
        <taxon>Eukaryota</taxon>
        <taxon>Metazoa</taxon>
        <taxon>Ecdysozoa</taxon>
        <taxon>Arthropoda</taxon>
        <taxon>Crustacea</taxon>
        <taxon>Multicrustacea</taxon>
        <taxon>Malacostraca</taxon>
        <taxon>Eumalacostraca</taxon>
        <taxon>Eucarida</taxon>
        <taxon>Decapoda</taxon>
        <taxon>Pleocyemata</taxon>
        <taxon>Caridea</taxon>
        <taxon>Atyoidea</taxon>
        <taxon>Atyidae</taxon>
        <taxon>Halocaridina</taxon>
    </lineage>
</organism>
<comment type="caution">
    <text evidence="2">The sequence shown here is derived from an EMBL/GenBank/DDBJ whole genome shotgun (WGS) entry which is preliminary data.</text>
</comment>
<evidence type="ECO:0000313" key="3">
    <source>
        <dbReference type="Proteomes" id="UP001381693"/>
    </source>
</evidence>
<dbReference type="Proteomes" id="UP001381693">
    <property type="component" value="Unassembled WGS sequence"/>
</dbReference>
<protein>
    <submittedName>
        <fullName evidence="2">Uncharacterized protein</fullName>
    </submittedName>
</protein>
<dbReference type="AlphaFoldDB" id="A0AAN8WN63"/>
<gene>
    <name evidence="2" type="ORF">SK128_015290</name>
</gene>
<proteinExistence type="predicted"/>
<reference evidence="2 3" key="1">
    <citation type="submission" date="2023-11" db="EMBL/GenBank/DDBJ databases">
        <title>Halocaridina rubra genome assembly.</title>
        <authorList>
            <person name="Smith C."/>
        </authorList>
    </citation>
    <scope>NUCLEOTIDE SEQUENCE [LARGE SCALE GENOMIC DNA]</scope>
    <source>
        <strain evidence="2">EP-1</strain>
        <tissue evidence="2">Whole</tissue>
    </source>
</reference>
<evidence type="ECO:0000256" key="1">
    <source>
        <dbReference type="SAM" id="MobiDB-lite"/>
    </source>
</evidence>
<keyword evidence="3" id="KW-1185">Reference proteome</keyword>
<evidence type="ECO:0000313" key="2">
    <source>
        <dbReference type="EMBL" id="KAK7063305.1"/>
    </source>
</evidence>
<feature type="compositionally biased region" description="Basic and acidic residues" evidence="1">
    <location>
        <begin position="29"/>
        <end position="55"/>
    </location>
</feature>
<feature type="non-terminal residue" evidence="2">
    <location>
        <position position="55"/>
    </location>
</feature>
<dbReference type="EMBL" id="JAXCGZ010020883">
    <property type="protein sequence ID" value="KAK7063305.1"/>
    <property type="molecule type" value="Genomic_DNA"/>
</dbReference>
<name>A0AAN8WN63_HALRR</name>
<feature type="region of interest" description="Disordered" evidence="1">
    <location>
        <begin position="1"/>
        <end position="55"/>
    </location>
</feature>
<accession>A0AAN8WN63</accession>